<proteinExistence type="predicted"/>
<dbReference type="Pfam" id="PF01856">
    <property type="entry name" value="HP_OMP"/>
    <property type="match status" value="1"/>
</dbReference>
<evidence type="ECO:0000256" key="1">
    <source>
        <dbReference type="SAM" id="MobiDB-lite"/>
    </source>
</evidence>
<dbReference type="InterPro" id="IPR002718">
    <property type="entry name" value="OMP_Helicobacter"/>
</dbReference>
<name>A0A1M4NG92_HELFE</name>
<organism evidence="2">
    <name type="scientific">Helicobacter felis</name>
    <dbReference type="NCBI Taxonomy" id="214"/>
    <lineage>
        <taxon>Bacteria</taxon>
        <taxon>Pseudomonadati</taxon>
        <taxon>Campylobacterota</taxon>
        <taxon>Epsilonproteobacteria</taxon>
        <taxon>Campylobacterales</taxon>
        <taxon>Helicobacteraceae</taxon>
        <taxon>Helicobacter</taxon>
    </lineage>
</organism>
<protein>
    <submittedName>
        <fullName evidence="2">OMP235</fullName>
    </submittedName>
</protein>
<gene>
    <name evidence="2" type="primary">omp235</name>
</gene>
<accession>A0A1M4NG92</accession>
<feature type="compositionally biased region" description="Basic and acidic residues" evidence="1">
    <location>
        <begin position="35"/>
        <end position="54"/>
    </location>
</feature>
<dbReference type="RefSeq" id="WP_104710743.1">
    <property type="nucleotide sequence ID" value="NZ_FZKX01000020.1"/>
</dbReference>
<feature type="region of interest" description="Disordered" evidence="1">
    <location>
        <begin position="1"/>
        <end position="54"/>
    </location>
</feature>
<dbReference type="AlphaFoldDB" id="A0A1M4NG92"/>
<reference evidence="2" key="1">
    <citation type="submission" date="2016-10" db="EMBL/GenBank/DDBJ databases">
        <title>Proteomic and phylogenetic analysis of the outer membrane protein repertoire of gastric Helicobacter species.</title>
        <authorList>
            <person name="Joosten M."/>
        </authorList>
    </citation>
    <scope>NUCLEOTIDE SEQUENCE</scope>
    <source>
        <strain evidence="2">CS7</strain>
    </source>
</reference>
<dbReference type="EMBL" id="LT633048">
    <property type="protein sequence ID" value="SFZ71115.1"/>
    <property type="molecule type" value="Genomic_DNA"/>
</dbReference>
<sequence>MDALLATLTEHTKTSPKPPAPPTQQAMPNVPSDPEIEKLKEEIKKLGGKPETDFSDFKEIEKNDKNKNPAFKAKKIENYQIAKEKSGFFLGGGYGIGLLEGSYQGNSVLDTTLGINVPNDVFNNNVSLSGWANMLNLEIGYQQYFNPYFGTRIYGDLLVIPGLATISRLNKEQNSKGFGKWIYGLGSLNMDALADIALDKKKEHFIGAYVGFGVGMMVLKSLSAPAFSAVLANGYKSQHVLWNMLMQADYTINLGLVFTYKRHLRFELGTKIPLTYLRLGMETAATYHNGQNSRTLIGDKIGFKRSTFGMLSVLYVF</sequence>
<evidence type="ECO:0000313" key="2">
    <source>
        <dbReference type="EMBL" id="SFZ71115.1"/>
    </source>
</evidence>